<protein>
    <submittedName>
        <fullName evidence="4">Hypothetical_protein</fullName>
    </submittedName>
</protein>
<sequence>MHTFNGKQCLFTIEVFSMKPKLIRQSYHHLNFDTQLKSCHTHQRLQIICTLQRLTSQIIERLQFITYCSKKVHKELAFSFRTQTAYMIYRRSYVPVQLEILAVLDRNLRRYQQIAKL</sequence>
<proteinExistence type="predicted"/>
<organism evidence="1">
    <name type="scientific">Hexamita inflata</name>
    <dbReference type="NCBI Taxonomy" id="28002"/>
    <lineage>
        <taxon>Eukaryota</taxon>
        <taxon>Metamonada</taxon>
        <taxon>Diplomonadida</taxon>
        <taxon>Hexamitidae</taxon>
        <taxon>Hexamitinae</taxon>
        <taxon>Hexamita</taxon>
    </lineage>
</organism>
<dbReference type="EMBL" id="CAXDID020000033">
    <property type="protein sequence ID" value="CAL5995581.1"/>
    <property type="molecule type" value="Genomic_DNA"/>
</dbReference>
<evidence type="ECO:0000313" key="4">
    <source>
        <dbReference type="EMBL" id="CAL5995579.1"/>
    </source>
</evidence>
<evidence type="ECO:0000313" key="3">
    <source>
        <dbReference type="EMBL" id="CAI9960974.1"/>
    </source>
</evidence>
<accession>A0AA86UQP7</accession>
<dbReference type="Proteomes" id="UP001642409">
    <property type="component" value="Unassembled WGS sequence"/>
</dbReference>
<name>A0AA86UQP7_9EUKA</name>
<reference evidence="1" key="1">
    <citation type="submission" date="2023-06" db="EMBL/GenBank/DDBJ databases">
        <authorList>
            <person name="Kurt Z."/>
        </authorList>
    </citation>
    <scope>NUCLEOTIDE SEQUENCE</scope>
</reference>
<reference evidence="4 7" key="2">
    <citation type="submission" date="2024-07" db="EMBL/GenBank/DDBJ databases">
        <authorList>
            <person name="Akdeniz Z."/>
        </authorList>
    </citation>
    <scope>NUCLEOTIDE SEQUENCE [LARGE SCALE GENOMIC DNA]</scope>
</reference>
<dbReference type="EMBL" id="CAXDID020000033">
    <property type="protein sequence ID" value="CAL5995579.1"/>
    <property type="molecule type" value="Genomic_DNA"/>
</dbReference>
<evidence type="ECO:0000313" key="5">
    <source>
        <dbReference type="EMBL" id="CAL5995581.1"/>
    </source>
</evidence>
<dbReference type="EMBL" id="CAXDID020000033">
    <property type="protein sequence ID" value="CAL5995583.1"/>
    <property type="molecule type" value="Genomic_DNA"/>
</dbReference>
<dbReference type="EMBL" id="CATOUU010000937">
    <property type="protein sequence ID" value="CAI9960973.1"/>
    <property type="molecule type" value="Genomic_DNA"/>
</dbReference>
<dbReference type="AlphaFoldDB" id="A0AA86UQP7"/>
<dbReference type="EMBL" id="CATOUU010000937">
    <property type="protein sequence ID" value="CAI9960972.1"/>
    <property type="molecule type" value="Genomic_DNA"/>
</dbReference>
<evidence type="ECO:0000313" key="1">
    <source>
        <dbReference type="EMBL" id="CAI9960972.1"/>
    </source>
</evidence>
<evidence type="ECO:0000313" key="7">
    <source>
        <dbReference type="Proteomes" id="UP001642409"/>
    </source>
</evidence>
<keyword evidence="7" id="KW-1185">Reference proteome</keyword>
<comment type="caution">
    <text evidence="1">The sequence shown here is derived from an EMBL/GenBank/DDBJ whole genome shotgun (WGS) entry which is preliminary data.</text>
</comment>
<evidence type="ECO:0000313" key="2">
    <source>
        <dbReference type="EMBL" id="CAI9960973.1"/>
    </source>
</evidence>
<gene>
    <name evidence="4" type="ORF">HINF_LOCUS14102</name>
    <name evidence="5" type="ORF">HINF_LOCUS14103</name>
    <name evidence="6" type="ORF">HINF_LOCUS14104</name>
    <name evidence="1" type="ORF">HINF_LOCUS48617</name>
    <name evidence="2" type="ORF">HINF_LOCUS48618</name>
    <name evidence="3" type="ORF">HINF_LOCUS48619</name>
</gene>
<evidence type="ECO:0000313" key="6">
    <source>
        <dbReference type="EMBL" id="CAL5995583.1"/>
    </source>
</evidence>
<dbReference type="EMBL" id="CATOUU010000937">
    <property type="protein sequence ID" value="CAI9960974.1"/>
    <property type="molecule type" value="Genomic_DNA"/>
</dbReference>